<keyword evidence="3" id="KW-0489">Methyltransferase</keyword>
<keyword evidence="6" id="KW-0680">Restriction system</keyword>
<dbReference type="PRINTS" id="PR00507">
    <property type="entry name" value="N12N6MTFRASE"/>
</dbReference>
<dbReference type="RefSeq" id="WP_102198419.1">
    <property type="nucleotide sequence ID" value="NZ_PNHP01000006.1"/>
</dbReference>
<evidence type="ECO:0000256" key="6">
    <source>
        <dbReference type="ARBA" id="ARBA00022747"/>
    </source>
</evidence>
<dbReference type="SUPFAM" id="SSF53335">
    <property type="entry name" value="S-adenosyl-L-methionine-dependent methyltransferases"/>
    <property type="match status" value="1"/>
</dbReference>
<evidence type="ECO:0000313" key="10">
    <source>
        <dbReference type="EMBL" id="PMC80914.1"/>
    </source>
</evidence>
<keyword evidence="4" id="KW-0808">Transferase</keyword>
<dbReference type="InterPro" id="IPR002052">
    <property type="entry name" value="DNA_methylase_N6_adenine_CS"/>
</dbReference>
<keyword evidence="5" id="KW-0949">S-adenosyl-L-methionine</keyword>
<accession>A0A2N6UHD8</accession>
<dbReference type="Proteomes" id="UP000235658">
    <property type="component" value="Unassembled WGS sequence"/>
</dbReference>
<dbReference type="GO" id="GO:0009307">
    <property type="term" value="P:DNA restriction-modification system"/>
    <property type="evidence" value="ECO:0007669"/>
    <property type="project" value="UniProtKB-KW"/>
</dbReference>
<evidence type="ECO:0000256" key="1">
    <source>
        <dbReference type="ARBA" id="ARBA00006594"/>
    </source>
</evidence>
<dbReference type="NCBIfam" id="TIGR00497">
    <property type="entry name" value="hsdM"/>
    <property type="match status" value="1"/>
</dbReference>
<comment type="catalytic activity">
    <reaction evidence="7">
        <text>a 2'-deoxyadenosine in DNA + S-adenosyl-L-methionine = an N(6)-methyl-2'-deoxyadenosine in DNA + S-adenosyl-L-homocysteine + H(+)</text>
        <dbReference type="Rhea" id="RHEA:15197"/>
        <dbReference type="Rhea" id="RHEA-COMP:12418"/>
        <dbReference type="Rhea" id="RHEA-COMP:12419"/>
        <dbReference type="ChEBI" id="CHEBI:15378"/>
        <dbReference type="ChEBI" id="CHEBI:57856"/>
        <dbReference type="ChEBI" id="CHEBI:59789"/>
        <dbReference type="ChEBI" id="CHEBI:90615"/>
        <dbReference type="ChEBI" id="CHEBI:90616"/>
        <dbReference type="EC" id="2.1.1.72"/>
    </reaction>
</comment>
<dbReference type="GO" id="GO:0003677">
    <property type="term" value="F:DNA binding"/>
    <property type="evidence" value="ECO:0007669"/>
    <property type="project" value="InterPro"/>
</dbReference>
<comment type="similarity">
    <text evidence="1">Belongs to the N(4)/N(6)-methyltransferase family.</text>
</comment>
<name>A0A2N6UHD8_9FIRM</name>
<dbReference type="Gene3D" id="3.40.50.150">
    <property type="entry name" value="Vaccinia Virus protein VP39"/>
    <property type="match status" value="1"/>
</dbReference>
<gene>
    <name evidence="10" type="ORF">CJ192_08050</name>
</gene>
<dbReference type="Pfam" id="PF02384">
    <property type="entry name" value="N6_Mtase"/>
    <property type="match status" value="1"/>
</dbReference>
<dbReference type="EC" id="2.1.1.72" evidence="2"/>
<comment type="caution">
    <text evidence="10">The sequence shown here is derived from an EMBL/GenBank/DDBJ whole genome shotgun (WGS) entry which is preliminary data.</text>
</comment>
<dbReference type="GO" id="GO:0032259">
    <property type="term" value="P:methylation"/>
    <property type="evidence" value="ECO:0007669"/>
    <property type="project" value="UniProtKB-KW"/>
</dbReference>
<feature type="domain" description="DNA methylase adenine-specific" evidence="8">
    <location>
        <begin position="169"/>
        <end position="476"/>
    </location>
</feature>
<dbReference type="InterPro" id="IPR038333">
    <property type="entry name" value="T1MK-like_N_sf"/>
</dbReference>
<proteinExistence type="inferred from homology"/>
<dbReference type="GeneID" id="84579133"/>
<dbReference type="AlphaFoldDB" id="A0A2N6UHD8"/>
<protein>
    <recommendedName>
        <fullName evidence="2">site-specific DNA-methyltransferase (adenine-specific)</fullName>
        <ecNumber evidence="2">2.1.1.72</ecNumber>
    </recommendedName>
</protein>
<dbReference type="InterPro" id="IPR004546">
    <property type="entry name" value="Restrct_endonuc_T1M"/>
</dbReference>
<evidence type="ECO:0000313" key="11">
    <source>
        <dbReference type="Proteomes" id="UP000235658"/>
    </source>
</evidence>
<evidence type="ECO:0000259" key="9">
    <source>
        <dbReference type="Pfam" id="PF12161"/>
    </source>
</evidence>
<dbReference type="GO" id="GO:0009007">
    <property type="term" value="F:site-specific DNA-methyltransferase (adenine-specific) activity"/>
    <property type="evidence" value="ECO:0007669"/>
    <property type="project" value="UniProtKB-EC"/>
</dbReference>
<evidence type="ECO:0000256" key="5">
    <source>
        <dbReference type="ARBA" id="ARBA00022691"/>
    </source>
</evidence>
<dbReference type="PROSITE" id="PS00092">
    <property type="entry name" value="N6_MTASE"/>
    <property type="match status" value="1"/>
</dbReference>
<organism evidence="10 11">
    <name type="scientific">Anaerococcus hydrogenalis</name>
    <dbReference type="NCBI Taxonomy" id="33029"/>
    <lineage>
        <taxon>Bacteria</taxon>
        <taxon>Bacillati</taxon>
        <taxon>Bacillota</taxon>
        <taxon>Tissierellia</taxon>
        <taxon>Tissierellales</taxon>
        <taxon>Peptoniphilaceae</taxon>
        <taxon>Anaerococcus</taxon>
    </lineage>
</organism>
<sequence>METTINLYQKLWQASDDLRSQMDANEYKNYLLGIIFYKYLSDKMLDEVGKLLEVDDADLKTIQQIYQEEMQGDDADLIVDELRNKFSFVISPVHTFTNFIKQIEEGTFQLDDLGQAFNEIERADKDFNGLFEDIDLYSNKLGKLPQEKNKRISNVIKQFAEVNFANYSGDVLGDVYEYMLANFASESGKKAGEFYTPQPVSRLMAMIAMDGKEDKAGLTVFDPTLGSGSLLLNVRNFSNEANRIRYFGQELNNSTYNLSRMNMILHDVPLEYQSLNQGNTLSDDWPVDEPTNFDAVLMNPPYSAKWDASKGFLDDPRFSEYGVLPPKSRADFAFLLHGFYHLKNTGTMAILLPHGVLFRSGAEEKIRKIMLENGSIDAVIGLAPNLFYSTGIPVSLIILRKDKTDRSVYFIDASEEFVKKGNKNELTEENIQKIYKALRSREDIDKFAHLAGFDEIEENGFNLNIPRYVDTFEEEDPIDLAEVSKDIKAINEETDKLKAEILADMKDLVANTDEAKAELEGFMEILGGDL</sequence>
<evidence type="ECO:0000256" key="3">
    <source>
        <dbReference type="ARBA" id="ARBA00022603"/>
    </source>
</evidence>
<evidence type="ECO:0000256" key="2">
    <source>
        <dbReference type="ARBA" id="ARBA00011900"/>
    </source>
</evidence>
<evidence type="ECO:0000256" key="4">
    <source>
        <dbReference type="ARBA" id="ARBA00022679"/>
    </source>
</evidence>
<dbReference type="EMBL" id="PNHP01000006">
    <property type="protein sequence ID" value="PMC80914.1"/>
    <property type="molecule type" value="Genomic_DNA"/>
</dbReference>
<dbReference type="Gene3D" id="1.20.1260.30">
    <property type="match status" value="1"/>
</dbReference>
<dbReference type="InterPro" id="IPR029063">
    <property type="entry name" value="SAM-dependent_MTases_sf"/>
</dbReference>
<dbReference type="InterPro" id="IPR022749">
    <property type="entry name" value="D12N6_MeTrfase_N"/>
</dbReference>
<feature type="domain" description="N6 adenine-specific DNA methyltransferase N-terminal" evidence="9">
    <location>
        <begin position="9"/>
        <end position="159"/>
    </location>
</feature>
<reference evidence="10 11" key="1">
    <citation type="submission" date="2017-09" db="EMBL/GenBank/DDBJ databases">
        <title>Bacterial strain isolated from the female urinary microbiota.</title>
        <authorList>
            <person name="Thomas-White K."/>
            <person name="Kumar N."/>
            <person name="Forster S."/>
            <person name="Putonti C."/>
            <person name="Lawley T."/>
            <person name="Wolfe A.J."/>
        </authorList>
    </citation>
    <scope>NUCLEOTIDE SEQUENCE [LARGE SCALE GENOMIC DNA]</scope>
    <source>
        <strain evidence="10 11">UMB0204</strain>
    </source>
</reference>
<dbReference type="PANTHER" id="PTHR42933">
    <property type="entry name" value="SLR6095 PROTEIN"/>
    <property type="match status" value="1"/>
</dbReference>
<dbReference type="InterPro" id="IPR051537">
    <property type="entry name" value="DNA_Adenine_Mtase"/>
</dbReference>
<dbReference type="PANTHER" id="PTHR42933:SF1">
    <property type="entry name" value="SITE-SPECIFIC DNA-METHYLTRANSFERASE (ADENINE-SPECIFIC)"/>
    <property type="match status" value="1"/>
</dbReference>
<dbReference type="InterPro" id="IPR003356">
    <property type="entry name" value="DNA_methylase_A-5"/>
</dbReference>
<dbReference type="GO" id="GO:0008170">
    <property type="term" value="F:N-methyltransferase activity"/>
    <property type="evidence" value="ECO:0007669"/>
    <property type="project" value="InterPro"/>
</dbReference>
<evidence type="ECO:0000259" key="8">
    <source>
        <dbReference type="Pfam" id="PF02384"/>
    </source>
</evidence>
<evidence type="ECO:0000256" key="7">
    <source>
        <dbReference type="ARBA" id="ARBA00047942"/>
    </source>
</evidence>
<dbReference type="Pfam" id="PF12161">
    <property type="entry name" value="HsdM_N"/>
    <property type="match status" value="1"/>
</dbReference>